<dbReference type="PROSITE" id="PS50262">
    <property type="entry name" value="G_PROTEIN_RECEP_F1_2"/>
    <property type="match status" value="1"/>
</dbReference>
<keyword evidence="3 9" id="KW-0812">Transmembrane</keyword>
<evidence type="ECO:0000256" key="9">
    <source>
        <dbReference type="SAM" id="Phobius"/>
    </source>
</evidence>
<dbReference type="Proteomes" id="UP000663852">
    <property type="component" value="Unassembled WGS sequence"/>
</dbReference>
<feature type="transmembrane region" description="Helical" evidence="9">
    <location>
        <begin position="12"/>
        <end position="34"/>
    </location>
</feature>
<feature type="transmembrane region" description="Helical" evidence="9">
    <location>
        <begin position="128"/>
        <end position="148"/>
    </location>
</feature>
<evidence type="ECO:0000256" key="6">
    <source>
        <dbReference type="ARBA" id="ARBA00023136"/>
    </source>
</evidence>
<dbReference type="SUPFAM" id="SSF81321">
    <property type="entry name" value="Family A G protein-coupled receptor-like"/>
    <property type="match status" value="1"/>
</dbReference>
<proteinExistence type="predicted"/>
<comment type="caution">
    <text evidence="11">The sequence shown here is derived from an EMBL/GenBank/DDBJ whole genome shotgun (WGS) entry which is preliminary data.</text>
</comment>
<keyword evidence="5" id="KW-0297">G-protein coupled receptor</keyword>
<dbReference type="EMBL" id="CAJNOJ010000707">
    <property type="protein sequence ID" value="CAF1512865.1"/>
    <property type="molecule type" value="Genomic_DNA"/>
</dbReference>
<dbReference type="AlphaFoldDB" id="A0A815U4Y9"/>
<feature type="transmembrane region" description="Helical" evidence="9">
    <location>
        <begin position="252"/>
        <end position="274"/>
    </location>
</feature>
<dbReference type="PANTHER" id="PTHR24230:SF75">
    <property type="entry name" value="RELAXIN FAMILY PEPTIDE RECEPTOR 3"/>
    <property type="match status" value="1"/>
</dbReference>
<evidence type="ECO:0000256" key="1">
    <source>
        <dbReference type="ARBA" id="ARBA00004651"/>
    </source>
</evidence>
<protein>
    <recommendedName>
        <fullName evidence="10">G-protein coupled receptors family 1 profile domain-containing protein</fullName>
    </recommendedName>
</protein>
<keyword evidence="2" id="KW-1003">Cell membrane</keyword>
<evidence type="ECO:0000256" key="4">
    <source>
        <dbReference type="ARBA" id="ARBA00022989"/>
    </source>
</evidence>
<name>A0A815U4Y9_ADIRI</name>
<evidence type="ECO:0000256" key="7">
    <source>
        <dbReference type="ARBA" id="ARBA00023170"/>
    </source>
</evidence>
<dbReference type="PANTHER" id="PTHR24230">
    <property type="entry name" value="G-PROTEIN COUPLED RECEPTOR"/>
    <property type="match status" value="1"/>
</dbReference>
<feature type="transmembrane region" description="Helical" evidence="9">
    <location>
        <begin position="46"/>
        <end position="68"/>
    </location>
</feature>
<keyword evidence="4 9" id="KW-1133">Transmembrane helix</keyword>
<dbReference type="GO" id="GO:0005886">
    <property type="term" value="C:plasma membrane"/>
    <property type="evidence" value="ECO:0007669"/>
    <property type="project" value="UniProtKB-SubCell"/>
</dbReference>
<evidence type="ECO:0000313" key="12">
    <source>
        <dbReference type="Proteomes" id="UP000663852"/>
    </source>
</evidence>
<evidence type="ECO:0000256" key="3">
    <source>
        <dbReference type="ARBA" id="ARBA00022692"/>
    </source>
</evidence>
<evidence type="ECO:0000256" key="2">
    <source>
        <dbReference type="ARBA" id="ARBA00022475"/>
    </source>
</evidence>
<gene>
    <name evidence="11" type="ORF">EDS130_LOCUS43361</name>
</gene>
<dbReference type="InterPro" id="IPR017452">
    <property type="entry name" value="GPCR_Rhodpsn_7TM"/>
</dbReference>
<dbReference type="Pfam" id="PF00001">
    <property type="entry name" value="7tm_1"/>
    <property type="match status" value="1"/>
</dbReference>
<keyword evidence="7" id="KW-0675">Receptor</keyword>
<dbReference type="Gene3D" id="1.20.1070.10">
    <property type="entry name" value="Rhodopsin 7-helix transmembrane proteins"/>
    <property type="match status" value="1"/>
</dbReference>
<feature type="domain" description="G-protein coupled receptors family 1 profile" evidence="10">
    <location>
        <begin position="25"/>
        <end position="276"/>
    </location>
</feature>
<keyword evidence="8" id="KW-0807">Transducer</keyword>
<dbReference type="OrthoDB" id="5959154at2759"/>
<comment type="subcellular location">
    <subcellularLocation>
        <location evidence="1">Cell membrane</location>
        <topology evidence="1">Multi-pass membrane protein</topology>
    </subcellularLocation>
</comment>
<reference evidence="11" key="1">
    <citation type="submission" date="2021-02" db="EMBL/GenBank/DDBJ databases">
        <authorList>
            <person name="Nowell W R."/>
        </authorList>
    </citation>
    <scope>NUCLEOTIDE SEQUENCE</scope>
</reference>
<evidence type="ECO:0000256" key="8">
    <source>
        <dbReference type="ARBA" id="ARBA00023224"/>
    </source>
</evidence>
<dbReference type="GO" id="GO:0008528">
    <property type="term" value="F:G protein-coupled peptide receptor activity"/>
    <property type="evidence" value="ECO:0007669"/>
    <property type="project" value="TreeGrafter"/>
</dbReference>
<dbReference type="InterPro" id="IPR000276">
    <property type="entry name" value="GPCR_Rhodpsn"/>
</dbReference>
<sequence length="314" mass="36088">MALLYDAQQFTIYVGFFFLIAGTIGNATNIFVFSEVLAYRRTSCTFYFLIESITNLLYVLFNISARILSVAYGIDLTSISRAGCKLRYYFLVTPTIVSMSCSCLAAIDQFLVTSKSNYLRNLVSVRRAHRTVLVVVVLSCLHGIPILVYYDIQSKICAIVDPTYYDYIIFYLLGLVCAIPCSILSIFGWLTYRNIKKTKALTRSRADHQLVRMTLYQIILVIVSIIPYGVHTVYNMITSATAKDFNRQLKEYFSSTVISMVTYFYFAGSCYVFLMSSSRFRRNVRDRIFCSRQTNRINPIHFNVNRTTLQSTRK</sequence>
<dbReference type="GO" id="GO:0007218">
    <property type="term" value="P:neuropeptide signaling pathway"/>
    <property type="evidence" value="ECO:0007669"/>
    <property type="project" value="TreeGrafter"/>
</dbReference>
<feature type="transmembrane region" description="Helical" evidence="9">
    <location>
        <begin position="88"/>
        <end position="107"/>
    </location>
</feature>
<evidence type="ECO:0000256" key="5">
    <source>
        <dbReference type="ARBA" id="ARBA00023040"/>
    </source>
</evidence>
<organism evidence="11 12">
    <name type="scientific">Adineta ricciae</name>
    <name type="common">Rotifer</name>
    <dbReference type="NCBI Taxonomy" id="249248"/>
    <lineage>
        <taxon>Eukaryota</taxon>
        <taxon>Metazoa</taxon>
        <taxon>Spiralia</taxon>
        <taxon>Gnathifera</taxon>
        <taxon>Rotifera</taxon>
        <taxon>Eurotatoria</taxon>
        <taxon>Bdelloidea</taxon>
        <taxon>Adinetida</taxon>
        <taxon>Adinetidae</taxon>
        <taxon>Adineta</taxon>
    </lineage>
</organism>
<evidence type="ECO:0000259" key="10">
    <source>
        <dbReference type="PROSITE" id="PS50262"/>
    </source>
</evidence>
<feature type="transmembrane region" description="Helical" evidence="9">
    <location>
        <begin position="213"/>
        <end position="232"/>
    </location>
</feature>
<accession>A0A815U4Y9</accession>
<feature type="transmembrane region" description="Helical" evidence="9">
    <location>
        <begin position="168"/>
        <end position="192"/>
    </location>
</feature>
<evidence type="ECO:0000313" key="11">
    <source>
        <dbReference type="EMBL" id="CAF1512865.1"/>
    </source>
</evidence>
<keyword evidence="6 9" id="KW-0472">Membrane</keyword>